<protein>
    <submittedName>
        <fullName evidence="1">32830_t:CDS:1</fullName>
    </submittedName>
</protein>
<keyword evidence="2" id="KW-1185">Reference proteome</keyword>
<gene>
    <name evidence="1" type="ORF">GMARGA_LOCUS35763</name>
</gene>
<reference evidence="1 2" key="1">
    <citation type="submission" date="2021-06" db="EMBL/GenBank/DDBJ databases">
        <authorList>
            <person name="Kallberg Y."/>
            <person name="Tangrot J."/>
            <person name="Rosling A."/>
        </authorList>
    </citation>
    <scope>NUCLEOTIDE SEQUENCE [LARGE SCALE GENOMIC DNA]</scope>
    <source>
        <strain evidence="1 2">120-4 pot B 10/14</strain>
    </source>
</reference>
<dbReference type="EMBL" id="CAJVQB010067664">
    <property type="protein sequence ID" value="CAG8842022.1"/>
    <property type="molecule type" value="Genomic_DNA"/>
</dbReference>
<proteinExistence type="predicted"/>
<evidence type="ECO:0000313" key="1">
    <source>
        <dbReference type="EMBL" id="CAG8842022.1"/>
    </source>
</evidence>
<sequence>MRRQRSEQEKDLSAKMLNEALKGYLTKNFAEYMLTLSENEFTNHFHGEWCSQ</sequence>
<accession>A0ABN7WW26</accession>
<name>A0ABN7WW26_GIGMA</name>
<organism evidence="1 2">
    <name type="scientific">Gigaspora margarita</name>
    <dbReference type="NCBI Taxonomy" id="4874"/>
    <lineage>
        <taxon>Eukaryota</taxon>
        <taxon>Fungi</taxon>
        <taxon>Fungi incertae sedis</taxon>
        <taxon>Mucoromycota</taxon>
        <taxon>Glomeromycotina</taxon>
        <taxon>Glomeromycetes</taxon>
        <taxon>Diversisporales</taxon>
        <taxon>Gigasporaceae</taxon>
        <taxon>Gigaspora</taxon>
    </lineage>
</organism>
<evidence type="ECO:0000313" key="2">
    <source>
        <dbReference type="Proteomes" id="UP000789901"/>
    </source>
</evidence>
<dbReference type="Proteomes" id="UP000789901">
    <property type="component" value="Unassembled WGS sequence"/>
</dbReference>
<comment type="caution">
    <text evidence="1">The sequence shown here is derived from an EMBL/GenBank/DDBJ whole genome shotgun (WGS) entry which is preliminary data.</text>
</comment>
<feature type="non-terminal residue" evidence="1">
    <location>
        <position position="52"/>
    </location>
</feature>